<evidence type="ECO:0000313" key="2">
    <source>
        <dbReference type="EMBL" id="MBW0500342.1"/>
    </source>
</evidence>
<proteinExistence type="predicted"/>
<sequence length="134" mass="15373">MVERGNKQLKDALVKLCDENGSKWKEYLPFVALADRISTKRTTGYSPFELQFGQKAVLAMNIHAKMYSAIECHKVQSTEDLLGATSEQLSGKEEMGKRENKKFKKAREDSVKYMDRKLSHQIRKPLHPGKIVFI</sequence>
<dbReference type="SUPFAM" id="SSF53098">
    <property type="entry name" value="Ribonuclease H-like"/>
    <property type="match status" value="1"/>
</dbReference>
<accession>A0A9Q3DI09</accession>
<dbReference type="Proteomes" id="UP000765509">
    <property type="component" value="Unassembled WGS sequence"/>
</dbReference>
<evidence type="ECO:0000313" key="3">
    <source>
        <dbReference type="Proteomes" id="UP000765509"/>
    </source>
</evidence>
<dbReference type="InterPro" id="IPR036397">
    <property type="entry name" value="RNaseH_sf"/>
</dbReference>
<feature type="region of interest" description="Disordered" evidence="1">
    <location>
        <begin position="86"/>
        <end position="106"/>
    </location>
</feature>
<protein>
    <submittedName>
        <fullName evidence="2">Uncharacterized protein</fullName>
    </submittedName>
</protein>
<gene>
    <name evidence="2" type="ORF">O181_040057</name>
</gene>
<comment type="caution">
    <text evidence="2">The sequence shown here is derived from an EMBL/GenBank/DDBJ whole genome shotgun (WGS) entry which is preliminary data.</text>
</comment>
<organism evidence="2 3">
    <name type="scientific">Austropuccinia psidii MF-1</name>
    <dbReference type="NCBI Taxonomy" id="1389203"/>
    <lineage>
        <taxon>Eukaryota</taxon>
        <taxon>Fungi</taxon>
        <taxon>Dikarya</taxon>
        <taxon>Basidiomycota</taxon>
        <taxon>Pucciniomycotina</taxon>
        <taxon>Pucciniomycetes</taxon>
        <taxon>Pucciniales</taxon>
        <taxon>Sphaerophragmiaceae</taxon>
        <taxon>Austropuccinia</taxon>
    </lineage>
</organism>
<dbReference type="PANTHER" id="PTHR48475">
    <property type="entry name" value="RIBONUCLEASE H"/>
    <property type="match status" value="1"/>
</dbReference>
<name>A0A9Q3DI09_9BASI</name>
<reference evidence="2" key="1">
    <citation type="submission" date="2021-03" db="EMBL/GenBank/DDBJ databases">
        <title>Draft genome sequence of rust myrtle Austropuccinia psidii MF-1, a brazilian biotype.</title>
        <authorList>
            <person name="Quecine M.C."/>
            <person name="Pachon D.M.R."/>
            <person name="Bonatelli M.L."/>
            <person name="Correr F.H."/>
            <person name="Franceschini L.M."/>
            <person name="Leite T.F."/>
            <person name="Margarido G.R.A."/>
            <person name="Almeida C.A."/>
            <person name="Ferrarezi J.A."/>
            <person name="Labate C.A."/>
        </authorList>
    </citation>
    <scope>NUCLEOTIDE SEQUENCE</scope>
    <source>
        <strain evidence="2">MF-1</strain>
    </source>
</reference>
<dbReference type="EMBL" id="AVOT02015761">
    <property type="protein sequence ID" value="MBW0500342.1"/>
    <property type="molecule type" value="Genomic_DNA"/>
</dbReference>
<dbReference type="AlphaFoldDB" id="A0A9Q3DI09"/>
<keyword evidence="3" id="KW-1185">Reference proteome</keyword>
<dbReference type="OrthoDB" id="413122at2759"/>
<dbReference type="InterPro" id="IPR012337">
    <property type="entry name" value="RNaseH-like_sf"/>
</dbReference>
<dbReference type="GO" id="GO:0003676">
    <property type="term" value="F:nucleic acid binding"/>
    <property type="evidence" value="ECO:0007669"/>
    <property type="project" value="InterPro"/>
</dbReference>
<dbReference type="PANTHER" id="PTHR48475:SF1">
    <property type="entry name" value="RNASE H TYPE-1 DOMAIN-CONTAINING PROTEIN"/>
    <property type="match status" value="1"/>
</dbReference>
<dbReference type="Gene3D" id="3.30.420.10">
    <property type="entry name" value="Ribonuclease H-like superfamily/Ribonuclease H"/>
    <property type="match status" value="1"/>
</dbReference>
<evidence type="ECO:0000256" key="1">
    <source>
        <dbReference type="SAM" id="MobiDB-lite"/>
    </source>
</evidence>